<dbReference type="Gene3D" id="3.10.20.30">
    <property type="match status" value="1"/>
</dbReference>
<dbReference type="InterPro" id="IPR002888">
    <property type="entry name" value="2Fe-2S-bd"/>
</dbReference>
<dbReference type="InterPro" id="IPR012675">
    <property type="entry name" value="Beta-grasp_dom_sf"/>
</dbReference>
<protein>
    <submittedName>
        <fullName evidence="6">2Fe-2S iron-sulfur cluster binding domain-containing protein</fullName>
    </submittedName>
</protein>
<name>A0A5C4VJS4_9ACTN</name>
<evidence type="ECO:0000256" key="5">
    <source>
        <dbReference type="ARBA" id="ARBA00023014"/>
    </source>
</evidence>
<dbReference type="Gene3D" id="1.10.150.120">
    <property type="entry name" value="[2Fe-2S]-binding domain"/>
    <property type="match status" value="1"/>
</dbReference>
<dbReference type="SUPFAM" id="SSF54292">
    <property type="entry name" value="2Fe-2S ferredoxin-like"/>
    <property type="match status" value="1"/>
</dbReference>
<dbReference type="PANTHER" id="PTHR44379:SF8">
    <property type="entry name" value="XANTHINE DEHYDROGENASE IRON-SULFUR-BINDING SUBUNIT XDHC-RELATED"/>
    <property type="match status" value="1"/>
</dbReference>
<dbReference type="InterPro" id="IPR036884">
    <property type="entry name" value="2Fe-2S-bd_dom_sf"/>
</dbReference>
<keyword evidence="5" id="KW-0411">Iron-sulfur</keyword>
<dbReference type="GO" id="GO:0051537">
    <property type="term" value="F:2 iron, 2 sulfur cluster binding"/>
    <property type="evidence" value="ECO:0007669"/>
    <property type="project" value="UniProtKB-KW"/>
</dbReference>
<dbReference type="PANTHER" id="PTHR44379">
    <property type="entry name" value="OXIDOREDUCTASE WITH IRON-SULFUR SUBUNIT"/>
    <property type="match status" value="1"/>
</dbReference>
<evidence type="ECO:0000256" key="2">
    <source>
        <dbReference type="ARBA" id="ARBA00022723"/>
    </source>
</evidence>
<keyword evidence="3" id="KW-0560">Oxidoreductase</keyword>
<evidence type="ECO:0000313" key="7">
    <source>
        <dbReference type="Proteomes" id="UP000312512"/>
    </source>
</evidence>
<dbReference type="PROSITE" id="PS51085">
    <property type="entry name" value="2FE2S_FER_2"/>
    <property type="match status" value="1"/>
</dbReference>
<dbReference type="RefSeq" id="WP_139635732.1">
    <property type="nucleotide sequence ID" value="NZ_CP045572.1"/>
</dbReference>
<dbReference type="CDD" id="cd00207">
    <property type="entry name" value="fer2"/>
    <property type="match status" value="1"/>
</dbReference>
<dbReference type="SUPFAM" id="SSF47741">
    <property type="entry name" value="CO dehydrogenase ISP C-domain like"/>
    <property type="match status" value="1"/>
</dbReference>
<sequence length="174" mass="18463">MPHVDQHLSGDWLEADESVRIRLVANDQELPVEAPPRCTLADALRDNGLKGTRLGCEQGSCGACTVLLDGRPVRSCLMLAVQAEGGRLETVEGLAAGGELHALQRAFHDHGALQCGFCTSGFLMLAAGLLREEPDAGRERIREVLSANLCRCTGGGPILQAVLAAQRELRGGRG</sequence>
<proteinExistence type="predicted"/>
<dbReference type="PROSITE" id="PS00197">
    <property type="entry name" value="2FE2S_FER_1"/>
    <property type="match status" value="1"/>
</dbReference>
<comment type="caution">
    <text evidence="6">The sequence shown here is derived from an EMBL/GenBank/DDBJ whole genome shotgun (WGS) entry which is preliminary data.</text>
</comment>
<evidence type="ECO:0000313" key="6">
    <source>
        <dbReference type="EMBL" id="KAB8189134.1"/>
    </source>
</evidence>
<dbReference type="InterPro" id="IPR036010">
    <property type="entry name" value="2Fe-2S_ferredoxin-like_sf"/>
</dbReference>
<keyword evidence="4" id="KW-0408">Iron</keyword>
<dbReference type="Pfam" id="PF00111">
    <property type="entry name" value="Fer2"/>
    <property type="match status" value="1"/>
</dbReference>
<dbReference type="Proteomes" id="UP000312512">
    <property type="component" value="Unassembled WGS sequence"/>
</dbReference>
<dbReference type="GO" id="GO:0046872">
    <property type="term" value="F:metal ion binding"/>
    <property type="evidence" value="ECO:0007669"/>
    <property type="project" value="UniProtKB-KW"/>
</dbReference>
<evidence type="ECO:0000256" key="1">
    <source>
        <dbReference type="ARBA" id="ARBA00022714"/>
    </source>
</evidence>
<reference evidence="6 7" key="1">
    <citation type="submission" date="2019-10" db="EMBL/GenBank/DDBJ databases">
        <title>Nonomuraea sp. nov., isolated from Phyllanthus amarus.</title>
        <authorList>
            <person name="Klykleung N."/>
            <person name="Tanasupawat S."/>
        </authorList>
    </citation>
    <scope>NUCLEOTIDE SEQUENCE [LARGE SCALE GENOMIC DNA]</scope>
    <source>
        <strain evidence="6 7">PA1-10</strain>
    </source>
</reference>
<dbReference type="InterPro" id="IPR001041">
    <property type="entry name" value="2Fe-2S_ferredoxin-type"/>
</dbReference>
<dbReference type="AlphaFoldDB" id="A0A5C4VJS4"/>
<dbReference type="InterPro" id="IPR051452">
    <property type="entry name" value="Diverse_Oxidoreductases"/>
</dbReference>
<organism evidence="6 7">
    <name type="scientific">Nonomuraea phyllanthi</name>
    <dbReference type="NCBI Taxonomy" id="2219224"/>
    <lineage>
        <taxon>Bacteria</taxon>
        <taxon>Bacillati</taxon>
        <taxon>Actinomycetota</taxon>
        <taxon>Actinomycetes</taxon>
        <taxon>Streptosporangiales</taxon>
        <taxon>Streptosporangiaceae</taxon>
        <taxon>Nonomuraea</taxon>
    </lineage>
</organism>
<accession>A0A5C4VJS4</accession>
<dbReference type="InterPro" id="IPR006058">
    <property type="entry name" value="2Fe2S_fd_BS"/>
</dbReference>
<keyword evidence="2" id="KW-0479">Metal-binding</keyword>
<accession>A0A5P9YUD2</accession>
<evidence type="ECO:0000256" key="4">
    <source>
        <dbReference type="ARBA" id="ARBA00023004"/>
    </source>
</evidence>
<dbReference type="OrthoDB" id="3530637at2"/>
<keyword evidence="7" id="KW-1185">Reference proteome</keyword>
<keyword evidence="1" id="KW-0001">2Fe-2S</keyword>
<dbReference type="GO" id="GO:0016491">
    <property type="term" value="F:oxidoreductase activity"/>
    <property type="evidence" value="ECO:0007669"/>
    <property type="project" value="UniProtKB-KW"/>
</dbReference>
<dbReference type="EMBL" id="VDLX02000021">
    <property type="protein sequence ID" value="KAB8189134.1"/>
    <property type="molecule type" value="Genomic_DNA"/>
</dbReference>
<dbReference type="Pfam" id="PF01799">
    <property type="entry name" value="Fer2_2"/>
    <property type="match status" value="1"/>
</dbReference>
<gene>
    <name evidence="6" type="ORF">FH608_040505</name>
</gene>
<evidence type="ECO:0000256" key="3">
    <source>
        <dbReference type="ARBA" id="ARBA00023002"/>
    </source>
</evidence>